<gene>
    <name evidence="2" type="ORF">RGQ29_008421</name>
</gene>
<dbReference type="Proteomes" id="UP001324115">
    <property type="component" value="Unassembled WGS sequence"/>
</dbReference>
<feature type="region of interest" description="Disordered" evidence="1">
    <location>
        <begin position="1"/>
        <end position="25"/>
    </location>
</feature>
<keyword evidence="3" id="KW-1185">Reference proteome</keyword>
<comment type="caution">
    <text evidence="2">The sequence shown here is derived from an EMBL/GenBank/DDBJ whole genome shotgun (WGS) entry which is preliminary data.</text>
</comment>
<protein>
    <submittedName>
        <fullName evidence="2">Uncharacterized protein</fullName>
    </submittedName>
</protein>
<reference evidence="2 3" key="1">
    <citation type="journal article" date="2023" name="G3 (Bethesda)">
        <title>A haplotype-resolved chromosome-scale genome for Quercus rubra L. provides insights into the genetics of adaptive traits for red oak species.</title>
        <authorList>
            <person name="Kapoor B."/>
            <person name="Jenkins J."/>
            <person name="Schmutz J."/>
            <person name="Zhebentyayeva T."/>
            <person name="Kuelheim C."/>
            <person name="Coggeshall M."/>
            <person name="Heim C."/>
            <person name="Lasky J.R."/>
            <person name="Leites L."/>
            <person name="Islam-Faridi N."/>
            <person name="Romero-Severson J."/>
            <person name="DeLeo V.L."/>
            <person name="Lucas S.M."/>
            <person name="Lazic D."/>
            <person name="Gailing O."/>
            <person name="Carlson J."/>
            <person name="Staton M."/>
        </authorList>
    </citation>
    <scope>NUCLEOTIDE SEQUENCE [LARGE SCALE GENOMIC DNA]</scope>
    <source>
        <strain evidence="2">Pseudo-F2</strain>
    </source>
</reference>
<dbReference type="PANTHER" id="PTHR35686:SF1">
    <property type="entry name" value="KINETOCHORE PROTEIN"/>
    <property type="match status" value="1"/>
</dbReference>
<dbReference type="AlphaFoldDB" id="A0AAN7E031"/>
<accession>A0AAN7E031</accession>
<sequence>MWRQNVFLQNPDSDHSISDEEDYDSNLPQISASLTGALEKKEELQVLSRLEILRGTSKWNCGKKSSKNDTHVSLEDEDVEMPEFRNEARKAFTCDLDEEIISDDEVNNVVSKFSDSSDAKKLHEDNLCRFGSGVQDGAQSWSAVSKEAEALLHLNENASTHSAYAKASKSYKGVRCRVKQKFSFRFQSCKEEPSWPSLSKDENDVSFEVHEAPERMDTFEPRSEEHSIAEVLDDCQRENQFQSENLHAEVGVLGHGCAEPSMAELLDGLQDRASLQKRVYKKCSRTKAKRVQIVAKKIISPLGDRTVDREDSSESMGSGSSSEDKATDQKLKVKIPEMKGQTMADRFQETLGATFLNDEGALVAVPKSSGIGLFGKLQQLMQNEKERDVDFLKKLQTGSDKISKTCDYEVSSIVVKILARFLDAKLIVCQCSFGENIEVMFKIETSYVDYLQNLADTTTNYG</sequence>
<dbReference type="PANTHER" id="PTHR35686">
    <property type="entry name" value="KINETOCHORE PROTEIN"/>
    <property type="match status" value="1"/>
</dbReference>
<feature type="region of interest" description="Disordered" evidence="1">
    <location>
        <begin position="305"/>
        <end position="329"/>
    </location>
</feature>
<evidence type="ECO:0000256" key="1">
    <source>
        <dbReference type="SAM" id="MobiDB-lite"/>
    </source>
</evidence>
<organism evidence="2 3">
    <name type="scientific">Quercus rubra</name>
    <name type="common">Northern red oak</name>
    <name type="synonym">Quercus borealis</name>
    <dbReference type="NCBI Taxonomy" id="3512"/>
    <lineage>
        <taxon>Eukaryota</taxon>
        <taxon>Viridiplantae</taxon>
        <taxon>Streptophyta</taxon>
        <taxon>Embryophyta</taxon>
        <taxon>Tracheophyta</taxon>
        <taxon>Spermatophyta</taxon>
        <taxon>Magnoliopsida</taxon>
        <taxon>eudicotyledons</taxon>
        <taxon>Gunneridae</taxon>
        <taxon>Pentapetalae</taxon>
        <taxon>rosids</taxon>
        <taxon>fabids</taxon>
        <taxon>Fagales</taxon>
        <taxon>Fagaceae</taxon>
        <taxon>Quercus</taxon>
    </lineage>
</organism>
<proteinExistence type="predicted"/>
<feature type="compositionally biased region" description="Polar residues" evidence="1">
    <location>
        <begin position="1"/>
        <end position="11"/>
    </location>
</feature>
<name>A0AAN7E031_QUERU</name>
<evidence type="ECO:0000313" key="3">
    <source>
        <dbReference type="Proteomes" id="UP001324115"/>
    </source>
</evidence>
<dbReference type="EMBL" id="JAXUIC010000012">
    <property type="protein sequence ID" value="KAK4559163.1"/>
    <property type="molecule type" value="Genomic_DNA"/>
</dbReference>
<evidence type="ECO:0000313" key="2">
    <source>
        <dbReference type="EMBL" id="KAK4559163.1"/>
    </source>
</evidence>